<sequence length="257" mass="29981">MCSPFPKFDCATCSRMHYFFFLVAEGIYVFFSASTYRWKRLTDLLKNCGHTTFVPKRVNVTRWSGRFNALKALNLCYQDIKQALLELSSNDDEKMPVRCQANNLHEKMATLEFDTYVAFWFEVLERTDLASKSLQSANIDLHTCSSLYSSLQHFYESLRDQCILFKQKGQLLSQQKDYSKEISSRKRKLQFNETDTKEILTPQNKIRTQVLYNKIDYLANNLKSRGKAYEDLAITFSFLFSLPLSQCYFCDGAFAQT</sequence>
<evidence type="ECO:0000256" key="1">
    <source>
        <dbReference type="SAM" id="Phobius"/>
    </source>
</evidence>
<dbReference type="RefSeq" id="XP_028141957.1">
    <property type="nucleotide sequence ID" value="XM_028286156.1"/>
</dbReference>
<gene>
    <name evidence="2" type="primary">LOC114335868</name>
</gene>
<keyword evidence="1" id="KW-1133">Transmembrane helix</keyword>
<keyword evidence="1" id="KW-0472">Membrane</keyword>
<proteinExistence type="predicted"/>
<name>A0A6P7G4L2_DIAVI</name>
<accession>A0A6P7G4L2</accession>
<feature type="transmembrane region" description="Helical" evidence="1">
    <location>
        <begin position="16"/>
        <end position="36"/>
    </location>
</feature>
<keyword evidence="1" id="KW-0812">Transmembrane</keyword>
<evidence type="ECO:0000313" key="2">
    <source>
        <dbReference type="RefSeq" id="XP_028141957.1"/>
    </source>
</evidence>
<dbReference type="InParanoid" id="A0A6P7G4L2"/>
<reference evidence="2" key="1">
    <citation type="submission" date="2025-08" db="UniProtKB">
        <authorList>
            <consortium name="RefSeq"/>
        </authorList>
    </citation>
    <scope>IDENTIFICATION</scope>
    <source>
        <tissue evidence="2">Whole insect</tissue>
    </source>
</reference>
<organism evidence="2">
    <name type="scientific">Diabrotica virgifera virgifera</name>
    <name type="common">western corn rootworm</name>
    <dbReference type="NCBI Taxonomy" id="50390"/>
    <lineage>
        <taxon>Eukaryota</taxon>
        <taxon>Metazoa</taxon>
        <taxon>Ecdysozoa</taxon>
        <taxon>Arthropoda</taxon>
        <taxon>Hexapoda</taxon>
        <taxon>Insecta</taxon>
        <taxon>Pterygota</taxon>
        <taxon>Neoptera</taxon>
        <taxon>Endopterygota</taxon>
        <taxon>Coleoptera</taxon>
        <taxon>Polyphaga</taxon>
        <taxon>Cucujiformia</taxon>
        <taxon>Chrysomeloidea</taxon>
        <taxon>Chrysomelidae</taxon>
        <taxon>Galerucinae</taxon>
        <taxon>Diabroticina</taxon>
        <taxon>Diabroticites</taxon>
        <taxon>Diabrotica</taxon>
    </lineage>
</organism>
<dbReference type="AlphaFoldDB" id="A0A6P7G4L2"/>
<protein>
    <submittedName>
        <fullName evidence="2">Uncharacterized protein LOC114335868</fullName>
    </submittedName>
</protein>